<gene>
    <name evidence="1" type="ORF">QFZ46_001951</name>
</gene>
<dbReference type="SUPFAM" id="SSF51445">
    <property type="entry name" value="(Trans)glycosidases"/>
    <property type="match status" value="1"/>
</dbReference>
<dbReference type="Gene3D" id="3.20.20.80">
    <property type="entry name" value="Glycosidases"/>
    <property type="match status" value="1"/>
</dbReference>
<dbReference type="RefSeq" id="WP_307360885.1">
    <property type="nucleotide sequence ID" value="NZ_JAUSXK010000001.1"/>
</dbReference>
<keyword evidence="2" id="KW-1185">Reference proteome</keyword>
<evidence type="ECO:0000313" key="1">
    <source>
        <dbReference type="EMBL" id="MDQ0643791.1"/>
    </source>
</evidence>
<dbReference type="Proteomes" id="UP001239085">
    <property type="component" value="Unassembled WGS sequence"/>
</dbReference>
<comment type="caution">
    <text evidence="1">The sequence shown here is derived from an EMBL/GenBank/DDBJ whole genome shotgun (WGS) entry which is preliminary data.</text>
</comment>
<organism evidence="1 2">
    <name type="scientific">Microbacterium murale</name>
    <dbReference type="NCBI Taxonomy" id="1081040"/>
    <lineage>
        <taxon>Bacteria</taxon>
        <taxon>Bacillati</taxon>
        <taxon>Actinomycetota</taxon>
        <taxon>Actinomycetes</taxon>
        <taxon>Micrococcales</taxon>
        <taxon>Microbacteriaceae</taxon>
        <taxon>Microbacterium</taxon>
    </lineage>
</organism>
<reference evidence="1 2" key="1">
    <citation type="submission" date="2023-07" db="EMBL/GenBank/DDBJ databases">
        <title>Comparative genomics of wheat-associated soil bacteria to identify genetic determinants of phenazine resistance.</title>
        <authorList>
            <person name="Mouncey N."/>
        </authorList>
    </citation>
    <scope>NUCLEOTIDE SEQUENCE [LARGE SCALE GENOMIC DNA]</scope>
    <source>
        <strain evidence="1 2">W2I7</strain>
    </source>
</reference>
<evidence type="ECO:0000313" key="2">
    <source>
        <dbReference type="Proteomes" id="UP001239085"/>
    </source>
</evidence>
<accession>A0ABU0P8X1</accession>
<evidence type="ECO:0008006" key="3">
    <source>
        <dbReference type="Google" id="ProtNLM"/>
    </source>
</evidence>
<name>A0ABU0P8X1_9MICO</name>
<dbReference type="EMBL" id="JAUSXK010000001">
    <property type="protein sequence ID" value="MDQ0643791.1"/>
    <property type="molecule type" value="Genomic_DNA"/>
</dbReference>
<dbReference type="InterPro" id="IPR017853">
    <property type="entry name" value="GH"/>
</dbReference>
<proteinExistence type="predicted"/>
<protein>
    <recommendedName>
        <fullName evidence="3">Glycosyl hydrolase</fullName>
    </recommendedName>
</protein>
<sequence length="436" mass="47821">MTVLRFGANHTPSGDWFYDWMRPDVDRRRRDFEALANIGLDHVRILPLWPVLQPNRTLIRSQAVEDVRIAVENAAEFGLDAAVDVLQGHLSSFDFVPSWLTSWHAGNMFTDPDAVQAQMQLVDALDGALRELPNFLGLTIGNEVNQFLATSHPSPMPATPDDVTAWLAAMHGPGPSDPGQFRLNAEYDAVWYDDTHAFLPAHTARFGDMSVIHSWVFNGTAQGYGAMSHQGLHHAEYLIELAAAFAVDANRPVWLQEVGAPMNHIDATEAPDFLEGTVRAAVDSDSLWGVTWWCSHDISRRLGDFPELEYSLGLLDPEGGVKPIGQRFGELAAELRERKTAPTSRSAAVVVPVDHDDRPLARRELSPGGGVFETWMRLSADGLRPALVTSTDAARPARLAARGIERIVNAPETGRSFYSAVSDTDMFPPAATDGAL</sequence>